<dbReference type="InterPro" id="IPR003819">
    <property type="entry name" value="TauD/TfdA-like"/>
</dbReference>
<evidence type="ECO:0000313" key="12">
    <source>
        <dbReference type="EMBL" id="CAE7282015.1"/>
    </source>
</evidence>
<comment type="similarity">
    <text evidence="9">Belongs to the IspH family.</text>
</comment>
<evidence type="ECO:0000259" key="11">
    <source>
        <dbReference type="Pfam" id="PF02668"/>
    </source>
</evidence>
<protein>
    <recommendedName>
        <fullName evidence="10">4-hydroxy-3-methylbut-2-enyl diphosphate reductase</fullName>
        <ecNumber evidence="10">1.17.7.4</ecNumber>
    </recommendedName>
</protein>
<keyword evidence="4" id="KW-0560">Oxidoreductase</keyword>
<evidence type="ECO:0000256" key="1">
    <source>
        <dbReference type="ARBA" id="ARBA00001966"/>
    </source>
</evidence>
<keyword evidence="5" id="KW-0408">Iron</keyword>
<dbReference type="SUPFAM" id="SSF51197">
    <property type="entry name" value="Clavaminate synthase-like"/>
    <property type="match status" value="1"/>
</dbReference>
<gene>
    <name evidence="12" type="primary">ispH</name>
    <name evidence="12" type="ORF">SPIL2461_LOCUS6324</name>
</gene>
<dbReference type="Pfam" id="PF02401">
    <property type="entry name" value="LYTB"/>
    <property type="match status" value="1"/>
</dbReference>
<dbReference type="Gene3D" id="3.60.130.10">
    <property type="entry name" value="Clavaminate synthase-like"/>
    <property type="match status" value="1"/>
</dbReference>
<dbReference type="InterPro" id="IPR042098">
    <property type="entry name" value="TauD-like_sf"/>
</dbReference>
<sequence>MPRRVTSAAEVVALLREDGYCILENAGTSQTEAAALPRRIFGETLAAAPEPAEVSQRILGARGINKDDTFRAHTDGHAYGDLFPDFFLLLCAHASEKGGGNFVIDGYSVIDSLAAAADTAWVAKALEETPIEQTSRVPSITPVVLRAPDGRRALRCRLSGPPAAFAAQRVSPNSDNPDQDSRMLAIYHEAVETAAQAADRIYLKPGDALVVDNYRMFHGRDPYTDPSRLLWRCWIWTSASRGVPRAELHSTPGNTAGVVCSDEAPSKKQRVEATTKQWRRELMRSDQYYKFGRTQMENAMNQLQEVSGSELLSKIRQNGFRLTVGDVTFVLAESYGFCWGVERAVAMAYEARDFFPDKNIWVTNEIIHNPSVNSNLSDKGMRFVETTSDGGKDYSGVEEGDVVILPAFGASIDEMALLKERNVQIVDTTCPWVSKVWASVERSKDKDHTAIIHGKYDHEETVATKSFAEKYIVLKNMTEAEYVAAYMLGQGDKEEFMAKFSKAMSPGFDPDLDLDRVGVANQTTMLKGETELIGKLFERTLIKKYGPQNINEHFMSFNTICDATQERQDAMYKMFGAEYEADRHHRKEERL</sequence>
<comment type="caution">
    <text evidence="12">The sequence shown here is derived from an EMBL/GenBank/DDBJ whole genome shotgun (WGS) entry which is preliminary data.</text>
</comment>
<evidence type="ECO:0000256" key="4">
    <source>
        <dbReference type="ARBA" id="ARBA00023002"/>
    </source>
</evidence>
<dbReference type="AlphaFoldDB" id="A0A812MZZ9"/>
<comment type="pathway">
    <text evidence="7">Isoprenoid biosynthesis; isopentenyl diphosphate biosynthesis via DXP pathway; isopentenyl diphosphate from 1-deoxy-D-xylulose 5-phosphate: step 6/6.</text>
</comment>
<evidence type="ECO:0000256" key="10">
    <source>
        <dbReference type="ARBA" id="ARBA00047177"/>
    </source>
</evidence>
<dbReference type="NCBIfam" id="NF009911">
    <property type="entry name" value="PRK13371.1"/>
    <property type="match status" value="1"/>
</dbReference>
<evidence type="ECO:0000256" key="5">
    <source>
        <dbReference type="ARBA" id="ARBA00023004"/>
    </source>
</evidence>
<proteinExistence type="inferred from homology"/>
<reference evidence="12" key="1">
    <citation type="submission" date="2021-02" db="EMBL/GenBank/DDBJ databases">
        <authorList>
            <person name="Dougan E. K."/>
            <person name="Rhodes N."/>
            <person name="Thang M."/>
            <person name="Chan C."/>
        </authorList>
    </citation>
    <scope>NUCLEOTIDE SEQUENCE</scope>
</reference>
<keyword evidence="2" id="KW-0004">4Fe-4S</keyword>
<evidence type="ECO:0000256" key="6">
    <source>
        <dbReference type="ARBA" id="ARBA00023014"/>
    </source>
</evidence>
<evidence type="ECO:0000256" key="9">
    <source>
        <dbReference type="ARBA" id="ARBA00046335"/>
    </source>
</evidence>
<dbReference type="CDD" id="cd13944">
    <property type="entry name" value="lytB_ispH"/>
    <property type="match status" value="1"/>
</dbReference>
<dbReference type="Proteomes" id="UP000649617">
    <property type="component" value="Unassembled WGS sequence"/>
</dbReference>
<comment type="cofactor">
    <cofactor evidence="1">
        <name>[4Fe-4S] cluster</name>
        <dbReference type="ChEBI" id="CHEBI:49883"/>
    </cofactor>
</comment>
<feature type="domain" description="TauD/TfdA-like" evidence="11">
    <location>
        <begin position="8"/>
        <end position="234"/>
    </location>
</feature>
<evidence type="ECO:0000256" key="7">
    <source>
        <dbReference type="ARBA" id="ARBA00046313"/>
    </source>
</evidence>
<keyword evidence="6" id="KW-0411">Iron-sulfur</keyword>
<evidence type="ECO:0000256" key="8">
    <source>
        <dbReference type="ARBA" id="ARBA00046314"/>
    </source>
</evidence>
<name>A0A812MZZ9_SYMPI</name>
<dbReference type="GO" id="GO:0051539">
    <property type="term" value="F:4 iron, 4 sulfur cluster binding"/>
    <property type="evidence" value="ECO:0007669"/>
    <property type="project" value="UniProtKB-KW"/>
</dbReference>
<dbReference type="Gene3D" id="3.40.50.11270">
    <property type="match status" value="1"/>
</dbReference>
<dbReference type="GO" id="GO:0046872">
    <property type="term" value="F:metal ion binding"/>
    <property type="evidence" value="ECO:0007669"/>
    <property type="project" value="UniProtKB-KW"/>
</dbReference>
<dbReference type="EMBL" id="CAJNIZ010009458">
    <property type="protein sequence ID" value="CAE7282015.1"/>
    <property type="molecule type" value="Genomic_DNA"/>
</dbReference>
<dbReference type="GO" id="GO:0050992">
    <property type="term" value="P:dimethylallyl diphosphate biosynthetic process"/>
    <property type="evidence" value="ECO:0007669"/>
    <property type="project" value="InterPro"/>
</dbReference>
<dbReference type="Gene3D" id="3.40.1010.20">
    <property type="entry name" value="4-hydroxy-3-methylbut-2-enyl diphosphate reductase, catalytic domain"/>
    <property type="match status" value="2"/>
</dbReference>
<dbReference type="EC" id="1.17.7.4" evidence="10"/>
<dbReference type="GO" id="GO:0019288">
    <property type="term" value="P:isopentenyl diphosphate biosynthetic process, methylerythritol 4-phosphate pathway"/>
    <property type="evidence" value="ECO:0007669"/>
    <property type="project" value="InterPro"/>
</dbReference>
<dbReference type="OrthoDB" id="431194at2759"/>
<organism evidence="12 13">
    <name type="scientific">Symbiodinium pilosum</name>
    <name type="common">Dinoflagellate</name>
    <dbReference type="NCBI Taxonomy" id="2952"/>
    <lineage>
        <taxon>Eukaryota</taxon>
        <taxon>Sar</taxon>
        <taxon>Alveolata</taxon>
        <taxon>Dinophyceae</taxon>
        <taxon>Suessiales</taxon>
        <taxon>Symbiodiniaceae</taxon>
        <taxon>Symbiodinium</taxon>
    </lineage>
</organism>
<keyword evidence="13" id="KW-1185">Reference proteome</keyword>
<dbReference type="GO" id="GO:0051745">
    <property type="term" value="F:4-hydroxy-3-methylbut-2-enyl diphosphate reductase activity"/>
    <property type="evidence" value="ECO:0007669"/>
    <property type="project" value="UniProtKB-EC"/>
</dbReference>
<evidence type="ECO:0000313" key="13">
    <source>
        <dbReference type="Proteomes" id="UP000649617"/>
    </source>
</evidence>
<dbReference type="InterPro" id="IPR003451">
    <property type="entry name" value="LytB/IspH"/>
</dbReference>
<dbReference type="NCBIfam" id="TIGR00216">
    <property type="entry name" value="ispH_lytB"/>
    <property type="match status" value="1"/>
</dbReference>
<dbReference type="Pfam" id="PF02668">
    <property type="entry name" value="TauD"/>
    <property type="match status" value="1"/>
</dbReference>
<comment type="pathway">
    <text evidence="8">Isoprenoid biosynthesis; dimethylallyl diphosphate biosynthesis; dimethylallyl diphosphate from (2E)-4-hydroxy-3-methylbutenyl diphosphate: step 1/1.</text>
</comment>
<dbReference type="PANTHER" id="PTHR31619:SF5">
    <property type="entry name" value="4-HYDROXY-3-METHYLBUT-2-ENYL DIPHOSPHATE REDUCTASE, CHLOROPLASTIC"/>
    <property type="match status" value="1"/>
</dbReference>
<dbReference type="PANTHER" id="PTHR31619">
    <property type="entry name" value="4-HYDROXY-3-METHYLBUT-2-ENYL DIPHOSPHATE REDUCTASE, CHLOROPLASTIC"/>
    <property type="match status" value="1"/>
</dbReference>
<accession>A0A812MZZ9</accession>
<keyword evidence="3" id="KW-0479">Metal-binding</keyword>
<evidence type="ECO:0000256" key="3">
    <source>
        <dbReference type="ARBA" id="ARBA00022723"/>
    </source>
</evidence>
<evidence type="ECO:0000256" key="2">
    <source>
        <dbReference type="ARBA" id="ARBA00022485"/>
    </source>
</evidence>